<accession>A0A454CX98</accession>
<organism evidence="1 2">
    <name type="scientific">Vibrio harveyi</name>
    <name type="common">Beneckea harveyi</name>
    <dbReference type="NCBI Taxonomy" id="669"/>
    <lineage>
        <taxon>Bacteria</taxon>
        <taxon>Pseudomonadati</taxon>
        <taxon>Pseudomonadota</taxon>
        <taxon>Gammaproteobacteria</taxon>
        <taxon>Vibrionales</taxon>
        <taxon>Vibrionaceae</taxon>
        <taxon>Vibrio</taxon>
    </lineage>
</organism>
<feature type="non-terminal residue" evidence="1">
    <location>
        <position position="1"/>
    </location>
</feature>
<protein>
    <submittedName>
        <fullName evidence="1">Aspartate ammonia-lyase</fullName>
        <ecNumber evidence="1">4.3.1.1</ecNumber>
    </submittedName>
</protein>
<reference evidence="1 2" key="1">
    <citation type="submission" date="2012-10" db="EMBL/GenBank/DDBJ databases">
        <title>Genome sequence of Vibrio Cholerae HENC-02.</title>
        <authorList>
            <person name="Eppinger M."/>
            <person name="Hasan N.A."/>
            <person name="Sengamalay N."/>
            <person name="Hine E."/>
            <person name="Su Q."/>
            <person name="Daugherty S.C."/>
            <person name="Young S."/>
            <person name="Sadzewicz L."/>
            <person name="Tallon L."/>
            <person name="Cebula T.A."/>
            <person name="Ravel J."/>
            <person name="Colwell R.R."/>
        </authorList>
    </citation>
    <scope>NUCLEOTIDE SEQUENCE [LARGE SCALE GENOMIC DNA]</scope>
    <source>
        <strain evidence="1 2">HENC-02</strain>
    </source>
</reference>
<comment type="caution">
    <text evidence="1">The sequence shown here is derived from an EMBL/GenBank/DDBJ whole genome shotgun (WGS) entry which is preliminary data.</text>
</comment>
<proteinExistence type="predicted"/>
<keyword evidence="1" id="KW-0456">Lyase</keyword>
<dbReference type="GO" id="GO:0008797">
    <property type="term" value="F:aspartate ammonia-lyase activity"/>
    <property type="evidence" value="ECO:0007669"/>
    <property type="project" value="UniProtKB-EC"/>
</dbReference>
<name>A0A454CX98_VIBHA</name>
<dbReference type="EMBL" id="AJSR01001380">
    <property type="protein sequence ID" value="EKM31021.1"/>
    <property type="molecule type" value="Genomic_DNA"/>
</dbReference>
<dbReference type="EC" id="4.3.1.1" evidence="1"/>
<gene>
    <name evidence="1" type="primary">aspA</name>
    <name evidence="1" type="ORF">VCHENC02_3294B</name>
</gene>
<sequence length="15" mass="1697">IVYVKGSLTGPFFRL</sequence>
<dbReference type="Proteomes" id="UP000008367">
    <property type="component" value="Unassembled WGS sequence"/>
</dbReference>
<evidence type="ECO:0000313" key="2">
    <source>
        <dbReference type="Proteomes" id="UP000008367"/>
    </source>
</evidence>
<evidence type="ECO:0000313" key="1">
    <source>
        <dbReference type="EMBL" id="EKM31021.1"/>
    </source>
</evidence>